<protein>
    <submittedName>
        <fullName evidence="1">Uncharacterized protein</fullName>
    </submittedName>
</protein>
<reference evidence="1" key="1">
    <citation type="submission" date="2008-06" db="EMBL/GenBank/DDBJ databases">
        <title>Complete sequence of chromosome of Prosthecochloris aestuarii DSM 271.</title>
        <authorList>
            <consortium name="US DOE Joint Genome Institute"/>
            <person name="Lucas S."/>
            <person name="Copeland A."/>
            <person name="Lapidus A."/>
            <person name="Glavina del Rio T."/>
            <person name="Dalin E."/>
            <person name="Tice H."/>
            <person name="Bruce D."/>
            <person name="Goodwin L."/>
            <person name="Pitluck S."/>
            <person name="Schmutz J."/>
            <person name="Larimer F."/>
            <person name="Land M."/>
            <person name="Hauser L."/>
            <person name="Kyrpides N."/>
            <person name="Anderson I."/>
            <person name="Liu Z."/>
            <person name="Li T."/>
            <person name="Zhao F."/>
            <person name="Overmann J."/>
            <person name="Bryant D.A."/>
            <person name="Richardson P."/>
        </authorList>
    </citation>
    <scope>NUCLEOTIDE SEQUENCE [LARGE SCALE GENOMIC DNA]</scope>
    <source>
        <strain evidence="1">DSM 271</strain>
    </source>
</reference>
<evidence type="ECO:0000313" key="2">
    <source>
        <dbReference type="Proteomes" id="UP000002725"/>
    </source>
</evidence>
<dbReference type="STRING" id="290512.Paes_1427"/>
<keyword evidence="2" id="KW-1185">Reference proteome</keyword>
<organism evidence="1 2">
    <name type="scientific">Prosthecochloris aestuarii (strain DSM 271 / SK 413)</name>
    <dbReference type="NCBI Taxonomy" id="290512"/>
    <lineage>
        <taxon>Bacteria</taxon>
        <taxon>Pseudomonadati</taxon>
        <taxon>Chlorobiota</taxon>
        <taxon>Chlorobiia</taxon>
        <taxon>Chlorobiales</taxon>
        <taxon>Chlorobiaceae</taxon>
        <taxon>Prosthecochloris</taxon>
    </lineage>
</organism>
<name>B4S8R1_PROA2</name>
<dbReference type="AlphaFoldDB" id="B4S8R1"/>
<evidence type="ECO:0000313" key="1">
    <source>
        <dbReference type="EMBL" id="ACF46448.1"/>
    </source>
</evidence>
<dbReference type="Proteomes" id="UP000002725">
    <property type="component" value="Chromosome"/>
</dbReference>
<dbReference type="KEGG" id="paa:Paes_1427"/>
<dbReference type="EMBL" id="CP001108">
    <property type="protein sequence ID" value="ACF46448.1"/>
    <property type="molecule type" value="Genomic_DNA"/>
</dbReference>
<dbReference type="HOGENOM" id="CLU_2619148_0_0_10"/>
<proteinExistence type="predicted"/>
<accession>B4S8R1</accession>
<gene>
    <name evidence="1" type="ordered locus">Paes_1427</name>
</gene>
<sequence length="78" mass="9192">MRRVAQIDRDFQDRRLLLCGTLHGLVSVPYIHPVTTEKSLEGKRFLLLLCCIKYRWKCIELFDPIGMNCITVQMSFFN</sequence>